<feature type="active site" evidence="7">
    <location>
        <position position="120"/>
    </location>
</feature>
<dbReference type="Proteomes" id="UP000287872">
    <property type="component" value="Unassembled WGS sequence"/>
</dbReference>
<dbReference type="GO" id="GO:0009002">
    <property type="term" value="F:serine-type D-Ala-D-Ala carboxypeptidase activity"/>
    <property type="evidence" value="ECO:0007669"/>
    <property type="project" value="InterPro"/>
</dbReference>
<reference evidence="13 14" key="1">
    <citation type="submission" date="2018-11" db="EMBL/GenBank/DDBJ databases">
        <title>Genome sequencing and assembly of Clostridium tagluense strain A121.</title>
        <authorList>
            <person name="Murakami T."/>
            <person name="Segawa T."/>
            <person name="Shcherbakova V.A."/>
            <person name="Mori H."/>
            <person name="Yoshimura Y."/>
        </authorList>
    </citation>
    <scope>NUCLEOTIDE SEQUENCE [LARGE SCALE GENOMIC DNA]</scope>
    <source>
        <strain evidence="13 14">A121</strain>
    </source>
</reference>
<evidence type="ECO:0000259" key="12">
    <source>
        <dbReference type="Pfam" id="PF00768"/>
    </source>
</evidence>
<sequence>MKRRNRLLLFALVFTLAFSTTAFAAVKPLELIGKAAISVDIDTNEIIYTKNIDNKMYPASITKLITALILAENKKSTDNLTYTKTAKEQPAFSYNLNVHPVAIGDTMSADNVMDGLLLYSGNDIAYMIADNVGGNSADFAKMMNAKAAALGMKGSHFITPNGLDDINDQHFTTPYDLTILGRAAYKNEWVKKSMAKKTSSIKSAKGPSAIVANRNKLLGVDGNIGGKTGYTLKAGRCLISVYERNGRHILGVVMNSENDAKDTKVFEDMQNLIDFSYASKKEVLHQKNTAVKTISVHYKVIPFIGPERTVNIPLESKEDVTFYNNDIKPQTIIKADSINAWKLNKETSVGTLEFKQRDAQKSYKLYPTISKSTLIKDNIIIYTIVTILLVVVLGLIVLLISSIGKRKNRHSRRMDFKRR</sequence>
<evidence type="ECO:0000256" key="7">
    <source>
        <dbReference type="PIRSR" id="PIRSR618044-1"/>
    </source>
</evidence>
<evidence type="ECO:0000256" key="10">
    <source>
        <dbReference type="SAM" id="Phobius"/>
    </source>
</evidence>
<feature type="active site" description="Acyl-ester intermediate" evidence="7">
    <location>
        <position position="60"/>
    </location>
</feature>
<feature type="domain" description="Peptidase S11 D-alanyl-D-alanine carboxypeptidase A N-terminal" evidence="12">
    <location>
        <begin position="26"/>
        <end position="257"/>
    </location>
</feature>
<dbReference type="PRINTS" id="PR00725">
    <property type="entry name" value="DADACBPTASE1"/>
</dbReference>
<dbReference type="GO" id="GO:0071555">
    <property type="term" value="P:cell wall organization"/>
    <property type="evidence" value="ECO:0007669"/>
    <property type="project" value="UniProtKB-KW"/>
</dbReference>
<dbReference type="InterPro" id="IPR001967">
    <property type="entry name" value="Peptidase_S11_N"/>
</dbReference>
<dbReference type="PANTHER" id="PTHR21581:SF26">
    <property type="entry name" value="D-ALANYL-D-ALANINE ENDOPEPTIDASE"/>
    <property type="match status" value="1"/>
</dbReference>
<feature type="signal peptide" evidence="11">
    <location>
        <begin position="1"/>
        <end position="24"/>
    </location>
</feature>
<protein>
    <submittedName>
        <fullName evidence="13">D-alanyl-D-alanine carboxypeptidase</fullName>
    </submittedName>
</protein>
<keyword evidence="5" id="KW-0573">Peptidoglycan synthesis</keyword>
<dbReference type="InterPro" id="IPR012338">
    <property type="entry name" value="Beta-lactam/transpept-like"/>
</dbReference>
<evidence type="ECO:0000256" key="4">
    <source>
        <dbReference type="ARBA" id="ARBA00022960"/>
    </source>
</evidence>
<dbReference type="PANTHER" id="PTHR21581">
    <property type="entry name" value="D-ALANYL-D-ALANINE CARBOXYPEPTIDASE"/>
    <property type="match status" value="1"/>
</dbReference>
<dbReference type="InterPro" id="IPR018044">
    <property type="entry name" value="Peptidase_S11"/>
</dbReference>
<accession>A0A401UTM4</accession>
<dbReference type="Gene3D" id="3.40.710.10">
    <property type="entry name" value="DD-peptidase/beta-lactamase superfamily"/>
    <property type="match status" value="1"/>
</dbReference>
<dbReference type="AlphaFoldDB" id="A0A401UTM4"/>
<dbReference type="GO" id="GO:0008360">
    <property type="term" value="P:regulation of cell shape"/>
    <property type="evidence" value="ECO:0007669"/>
    <property type="project" value="UniProtKB-KW"/>
</dbReference>
<evidence type="ECO:0000256" key="5">
    <source>
        <dbReference type="ARBA" id="ARBA00022984"/>
    </source>
</evidence>
<comment type="similarity">
    <text evidence="1 9">Belongs to the peptidase S11 family.</text>
</comment>
<organism evidence="13 14">
    <name type="scientific">Clostridium tagluense</name>
    <dbReference type="NCBI Taxonomy" id="360422"/>
    <lineage>
        <taxon>Bacteria</taxon>
        <taxon>Bacillati</taxon>
        <taxon>Bacillota</taxon>
        <taxon>Clostridia</taxon>
        <taxon>Eubacteriales</taxon>
        <taxon>Clostridiaceae</taxon>
        <taxon>Clostridium</taxon>
    </lineage>
</organism>
<dbReference type="SUPFAM" id="SSF56601">
    <property type="entry name" value="beta-lactamase/transpeptidase-like"/>
    <property type="match status" value="1"/>
</dbReference>
<feature type="binding site" evidence="8">
    <location>
        <position position="227"/>
    </location>
    <ligand>
        <name>substrate</name>
    </ligand>
</feature>
<dbReference type="GO" id="GO:0009252">
    <property type="term" value="P:peptidoglycan biosynthetic process"/>
    <property type="evidence" value="ECO:0007669"/>
    <property type="project" value="UniProtKB-KW"/>
</dbReference>
<dbReference type="OrthoDB" id="1701915at2"/>
<dbReference type="EMBL" id="BHYK01000044">
    <property type="protein sequence ID" value="GCD12856.1"/>
    <property type="molecule type" value="Genomic_DNA"/>
</dbReference>
<evidence type="ECO:0000313" key="13">
    <source>
        <dbReference type="EMBL" id="GCD12856.1"/>
    </source>
</evidence>
<evidence type="ECO:0000256" key="9">
    <source>
        <dbReference type="RuleBase" id="RU004016"/>
    </source>
</evidence>
<dbReference type="Pfam" id="PF00768">
    <property type="entry name" value="Peptidase_S11"/>
    <property type="match status" value="1"/>
</dbReference>
<dbReference type="GO" id="GO:0006508">
    <property type="term" value="P:proteolysis"/>
    <property type="evidence" value="ECO:0007669"/>
    <property type="project" value="InterPro"/>
</dbReference>
<evidence type="ECO:0000256" key="6">
    <source>
        <dbReference type="ARBA" id="ARBA00023316"/>
    </source>
</evidence>
<evidence type="ECO:0000313" key="14">
    <source>
        <dbReference type="Proteomes" id="UP000287872"/>
    </source>
</evidence>
<keyword evidence="14" id="KW-1185">Reference proteome</keyword>
<feature type="transmembrane region" description="Helical" evidence="10">
    <location>
        <begin position="379"/>
        <end position="404"/>
    </location>
</feature>
<feature type="active site" description="Proton acceptor" evidence="7">
    <location>
        <position position="63"/>
    </location>
</feature>
<evidence type="ECO:0000256" key="2">
    <source>
        <dbReference type="ARBA" id="ARBA00022729"/>
    </source>
</evidence>
<gene>
    <name evidence="13" type="ORF">Ctaglu_44790</name>
</gene>
<keyword evidence="10" id="KW-0472">Membrane</keyword>
<evidence type="ECO:0000256" key="8">
    <source>
        <dbReference type="PIRSR" id="PIRSR618044-2"/>
    </source>
</evidence>
<evidence type="ECO:0000256" key="11">
    <source>
        <dbReference type="SAM" id="SignalP"/>
    </source>
</evidence>
<keyword evidence="3" id="KW-0378">Hydrolase</keyword>
<keyword evidence="13" id="KW-0121">Carboxypeptidase</keyword>
<keyword evidence="2 11" id="KW-0732">Signal</keyword>
<evidence type="ECO:0000256" key="3">
    <source>
        <dbReference type="ARBA" id="ARBA00022801"/>
    </source>
</evidence>
<evidence type="ECO:0000256" key="1">
    <source>
        <dbReference type="ARBA" id="ARBA00007164"/>
    </source>
</evidence>
<keyword evidence="13" id="KW-0645">Protease</keyword>
<feature type="chain" id="PRO_5019550322" evidence="11">
    <location>
        <begin position="25"/>
        <end position="419"/>
    </location>
</feature>
<proteinExistence type="inferred from homology"/>
<keyword evidence="10" id="KW-0812">Transmembrane</keyword>
<dbReference type="RefSeq" id="WP_125005879.1">
    <property type="nucleotide sequence ID" value="NZ_BHYK01000044.1"/>
</dbReference>
<keyword evidence="6" id="KW-0961">Cell wall biogenesis/degradation</keyword>
<keyword evidence="10" id="KW-1133">Transmembrane helix</keyword>
<name>A0A401UTM4_9CLOT</name>
<keyword evidence="4" id="KW-0133">Cell shape</keyword>
<comment type="caution">
    <text evidence="13">The sequence shown here is derived from an EMBL/GenBank/DDBJ whole genome shotgun (WGS) entry which is preliminary data.</text>
</comment>